<evidence type="ECO:0000256" key="3">
    <source>
        <dbReference type="ARBA" id="ARBA00022801"/>
    </source>
</evidence>
<dbReference type="AlphaFoldDB" id="A0A6C0FXT8"/>
<comment type="subcellular location">
    <subcellularLocation>
        <location evidence="1">Membrane</location>
    </subcellularLocation>
</comment>
<evidence type="ECO:0000256" key="2">
    <source>
        <dbReference type="ARBA" id="ARBA00022741"/>
    </source>
</evidence>
<dbReference type="Gene3D" id="3.40.50.300">
    <property type="entry name" value="P-loop containing nucleotide triphosphate hydrolases"/>
    <property type="match status" value="1"/>
</dbReference>
<dbReference type="Pfam" id="PF00350">
    <property type="entry name" value="Dynamin_N"/>
    <property type="match status" value="1"/>
</dbReference>
<accession>A0A6C0FXT8</accession>
<dbReference type="RefSeq" id="WP_162355078.1">
    <property type="nucleotide sequence ID" value="NZ_CP048209.1"/>
</dbReference>
<keyword evidence="2" id="KW-0547">Nucleotide-binding</keyword>
<dbReference type="GO" id="GO:0016020">
    <property type="term" value="C:membrane"/>
    <property type="evidence" value="ECO:0007669"/>
    <property type="project" value="UniProtKB-SubCell"/>
</dbReference>
<evidence type="ECO:0000256" key="1">
    <source>
        <dbReference type="ARBA" id="ARBA00004370"/>
    </source>
</evidence>
<dbReference type="GO" id="GO:0005525">
    <property type="term" value="F:GTP binding"/>
    <property type="evidence" value="ECO:0007669"/>
    <property type="project" value="UniProtKB-KW"/>
</dbReference>
<dbReference type="InterPro" id="IPR045063">
    <property type="entry name" value="Dynamin_N"/>
</dbReference>
<dbReference type="InterPro" id="IPR027417">
    <property type="entry name" value="P-loop_NTPase"/>
</dbReference>
<keyword evidence="8" id="KW-1185">Reference proteome</keyword>
<dbReference type="GO" id="GO:0003924">
    <property type="term" value="F:GTPase activity"/>
    <property type="evidence" value="ECO:0007669"/>
    <property type="project" value="InterPro"/>
</dbReference>
<keyword evidence="4" id="KW-0342">GTP-binding</keyword>
<protein>
    <recommendedName>
        <fullName evidence="6">Dynamin N-terminal domain-containing protein</fullName>
    </recommendedName>
</protein>
<evidence type="ECO:0000313" key="8">
    <source>
        <dbReference type="Proteomes" id="UP000476064"/>
    </source>
</evidence>
<dbReference type="PANTHER" id="PTHR10465:SF0">
    <property type="entry name" value="SARCALUMENIN"/>
    <property type="match status" value="1"/>
</dbReference>
<organism evidence="7 8">
    <name type="scientific">Paenibacillus lycopersici</name>
    <dbReference type="NCBI Taxonomy" id="2704462"/>
    <lineage>
        <taxon>Bacteria</taxon>
        <taxon>Bacillati</taxon>
        <taxon>Bacillota</taxon>
        <taxon>Bacilli</taxon>
        <taxon>Bacillales</taxon>
        <taxon>Paenibacillaceae</taxon>
        <taxon>Paenibacillus</taxon>
    </lineage>
</organism>
<dbReference type="PANTHER" id="PTHR10465">
    <property type="entry name" value="TRANSMEMBRANE GTPASE FZO1"/>
    <property type="match status" value="1"/>
</dbReference>
<evidence type="ECO:0000256" key="5">
    <source>
        <dbReference type="ARBA" id="ARBA00023136"/>
    </source>
</evidence>
<evidence type="ECO:0000313" key="7">
    <source>
        <dbReference type="EMBL" id="QHT59010.1"/>
    </source>
</evidence>
<feature type="domain" description="Dynamin N-terminal" evidence="6">
    <location>
        <begin position="170"/>
        <end position="328"/>
    </location>
</feature>
<keyword evidence="5" id="KW-0472">Membrane</keyword>
<reference evidence="7 8" key="1">
    <citation type="submission" date="2020-01" db="EMBL/GenBank/DDBJ databases">
        <title>Paenibacillus sp. nov., isolated from tomato rhizosphere.</title>
        <authorList>
            <person name="Weon H.-Y."/>
            <person name="Lee S.A."/>
        </authorList>
    </citation>
    <scope>NUCLEOTIDE SEQUENCE [LARGE SCALE GENOMIC DNA]</scope>
    <source>
        <strain evidence="7 8">12200R-189</strain>
    </source>
</reference>
<proteinExistence type="predicted"/>
<evidence type="ECO:0000259" key="6">
    <source>
        <dbReference type="Pfam" id="PF00350"/>
    </source>
</evidence>
<keyword evidence="3" id="KW-0378">Hydrolase</keyword>
<gene>
    <name evidence="7" type="ORF">GXP70_02895</name>
</gene>
<dbReference type="SUPFAM" id="SSF52540">
    <property type="entry name" value="P-loop containing nucleoside triphosphate hydrolases"/>
    <property type="match status" value="1"/>
</dbReference>
<dbReference type="InterPro" id="IPR027094">
    <property type="entry name" value="Mitofusin_fam"/>
</dbReference>
<evidence type="ECO:0000256" key="4">
    <source>
        <dbReference type="ARBA" id="ARBA00023134"/>
    </source>
</evidence>
<dbReference type="Proteomes" id="UP000476064">
    <property type="component" value="Chromosome"/>
</dbReference>
<dbReference type="KEGG" id="plyc:GXP70_02895"/>
<sequence length="454" mass="51618">MKYERLSIAHYIERHPVAKEKEAYRASYCHVLTYMTRKYAAQDPYAGEVLRMFLKKLAPADPDRTAGHDISRSVKKAGAIQLKSFKLFTYRYQLILDCCFINGMADPGRTTSIKRELRQLFHARYHNKLELFFRALYEDRAFTAPDFLHASFQSWQANRQFLSRQPVNLLVTGNMSAGKSTLLNALIGKKMNRTQSEACTASLHYIHNKPFEDGLHAVWEDDLDLNAGHDKLLRHPAEIAGGKRYVGTYFRSPHLSSARLCVIDSPGVNYSLNAEHKELAYTAVREERFDKLIYVMNAENIGSTDDRKYLSFIRETVPANRVLFVLNKLDQFKPSEDSVASTMHALRQDLIGIGFPEPVVCPVSAYAGYLAKQRLYNEELDEDESEELALLVRKYKRPEYDLSAYYSADAPAAMSRLDQAGSGDRGEHGEAAAKYATLLRRAGISLLERLIGTY</sequence>
<dbReference type="EMBL" id="CP048209">
    <property type="protein sequence ID" value="QHT59010.1"/>
    <property type="molecule type" value="Genomic_DNA"/>
</dbReference>
<name>A0A6C0FXT8_9BACL</name>